<organism evidence="1 2">
    <name type="scientific">Methylosinus sporium</name>
    <dbReference type="NCBI Taxonomy" id="428"/>
    <lineage>
        <taxon>Bacteria</taxon>
        <taxon>Pseudomonadati</taxon>
        <taxon>Pseudomonadota</taxon>
        <taxon>Alphaproteobacteria</taxon>
        <taxon>Hyphomicrobiales</taxon>
        <taxon>Methylocystaceae</taxon>
        <taxon>Methylosinus</taxon>
    </lineage>
</organism>
<dbReference type="Proteomes" id="UP000245137">
    <property type="component" value="Unassembled WGS sequence"/>
</dbReference>
<evidence type="ECO:0008006" key="3">
    <source>
        <dbReference type="Google" id="ProtNLM"/>
    </source>
</evidence>
<reference evidence="1 2" key="1">
    <citation type="journal article" date="2018" name="Appl. Microbiol. Biotechnol.">
        <title>Co-cultivation of the strictly anaerobic methanogen Methanosarcina barkeri with aerobic methanotrophs in an oxygen-limited membrane bioreactor.</title>
        <authorList>
            <person name="In 't Zandt M.H."/>
            <person name="van den Bosch T.J.M."/>
            <person name="Rijkers R."/>
            <person name="van Kessel M.A.H.J."/>
            <person name="Jetten M.S.M."/>
            <person name="Welte C.U."/>
        </authorList>
    </citation>
    <scope>NUCLEOTIDE SEQUENCE [LARGE SCALE GENOMIC DNA]</scope>
    <source>
        <strain evidence="1 2">DSM 17706</strain>
    </source>
</reference>
<dbReference type="EMBL" id="PUIV01000038">
    <property type="protein sequence ID" value="PWB92706.1"/>
    <property type="molecule type" value="Genomic_DNA"/>
</dbReference>
<keyword evidence="2" id="KW-1185">Reference proteome</keyword>
<name>A0A2U1SM94_METSR</name>
<dbReference type="PANTHER" id="PTHR21192">
    <property type="entry name" value="NUCLEAR PROTEIN E3-3"/>
    <property type="match status" value="1"/>
</dbReference>
<dbReference type="CDD" id="cd00248">
    <property type="entry name" value="Mth938-like"/>
    <property type="match status" value="1"/>
</dbReference>
<dbReference type="RefSeq" id="WP_108918373.1">
    <property type="nucleotide sequence ID" value="NZ_BGJY01000022.1"/>
</dbReference>
<dbReference type="InterPro" id="IPR036748">
    <property type="entry name" value="MTH938-like_sf"/>
</dbReference>
<dbReference type="Pfam" id="PF04430">
    <property type="entry name" value="DUF498"/>
    <property type="match status" value="1"/>
</dbReference>
<accession>A0A2U1SM94</accession>
<dbReference type="AlphaFoldDB" id="A0A2U1SM94"/>
<dbReference type="OrthoDB" id="7351393at2"/>
<proteinExistence type="predicted"/>
<comment type="caution">
    <text evidence="1">The sequence shown here is derived from an EMBL/GenBank/DDBJ whole genome shotgun (WGS) entry which is preliminary data.</text>
</comment>
<protein>
    <recommendedName>
        <fullName evidence="3">Mth938-like domain-containing protein</fullName>
    </recommendedName>
</protein>
<sequence>MAEQGRGFVPGRHKIESYGGGGFRFAEMSHRGSLLALPSGIHALEAVATAEIDEAALAPLFAEGEGTIELLIFGSGENLRPPSAALRARLKQAGIMVEAMATGAAVRTYNMLLDEDRRVAAVLIVV</sequence>
<evidence type="ECO:0000313" key="2">
    <source>
        <dbReference type="Proteomes" id="UP000245137"/>
    </source>
</evidence>
<dbReference type="PANTHER" id="PTHR21192:SF2">
    <property type="entry name" value="NADH DEHYDROGENASE [UBIQUINONE] 1 ALPHA SUBCOMPLEX ASSEMBLY FACTOR 3"/>
    <property type="match status" value="1"/>
</dbReference>
<gene>
    <name evidence="1" type="ORF">C5689_16675</name>
</gene>
<dbReference type="SUPFAM" id="SSF64076">
    <property type="entry name" value="MTH938-like"/>
    <property type="match status" value="1"/>
</dbReference>
<dbReference type="Gene3D" id="3.40.1230.10">
    <property type="entry name" value="MTH938-like"/>
    <property type="match status" value="1"/>
</dbReference>
<dbReference type="InterPro" id="IPR007523">
    <property type="entry name" value="NDUFAF3/AAMDC"/>
</dbReference>
<evidence type="ECO:0000313" key="1">
    <source>
        <dbReference type="EMBL" id="PWB92706.1"/>
    </source>
</evidence>